<accession>A0A3M7SXZ8</accession>
<dbReference type="EMBL" id="REGN01000604">
    <property type="protein sequence ID" value="RNA40703.1"/>
    <property type="molecule type" value="Genomic_DNA"/>
</dbReference>
<comment type="caution">
    <text evidence="1">The sequence shown here is derived from an EMBL/GenBank/DDBJ whole genome shotgun (WGS) entry which is preliminary data.</text>
</comment>
<name>A0A3M7SXZ8_BRAPC</name>
<dbReference type="Proteomes" id="UP000276133">
    <property type="component" value="Unassembled WGS sequence"/>
</dbReference>
<evidence type="ECO:0000313" key="1">
    <source>
        <dbReference type="EMBL" id="RNA40703.1"/>
    </source>
</evidence>
<evidence type="ECO:0000313" key="2">
    <source>
        <dbReference type="Proteomes" id="UP000276133"/>
    </source>
</evidence>
<proteinExistence type="predicted"/>
<gene>
    <name evidence="1" type="ORF">BpHYR1_037121</name>
</gene>
<organism evidence="1 2">
    <name type="scientific">Brachionus plicatilis</name>
    <name type="common">Marine rotifer</name>
    <name type="synonym">Brachionus muelleri</name>
    <dbReference type="NCBI Taxonomy" id="10195"/>
    <lineage>
        <taxon>Eukaryota</taxon>
        <taxon>Metazoa</taxon>
        <taxon>Spiralia</taxon>
        <taxon>Gnathifera</taxon>
        <taxon>Rotifera</taxon>
        <taxon>Eurotatoria</taxon>
        <taxon>Monogononta</taxon>
        <taxon>Pseudotrocha</taxon>
        <taxon>Ploima</taxon>
        <taxon>Brachionidae</taxon>
        <taxon>Brachionus</taxon>
    </lineage>
</organism>
<keyword evidence="2" id="KW-1185">Reference proteome</keyword>
<protein>
    <submittedName>
        <fullName evidence="1">Uncharacterized protein</fullName>
    </submittedName>
</protein>
<sequence length="101" mass="12189">MIPKRLILFGRMRFFGDKKIIQFIKTINDEKNLLFESESDLCSKLKWTSAKNLFYFCILYVFNAIIFVKERKRNAEIPLFRLIKQNKSLISFVEIKEFKNK</sequence>
<reference evidence="1 2" key="1">
    <citation type="journal article" date="2018" name="Sci. Rep.">
        <title>Genomic signatures of local adaptation to the degree of environmental predictability in rotifers.</title>
        <authorList>
            <person name="Franch-Gras L."/>
            <person name="Hahn C."/>
            <person name="Garcia-Roger E.M."/>
            <person name="Carmona M.J."/>
            <person name="Serra M."/>
            <person name="Gomez A."/>
        </authorList>
    </citation>
    <scope>NUCLEOTIDE SEQUENCE [LARGE SCALE GENOMIC DNA]</scope>
    <source>
        <strain evidence="1">HYR1</strain>
    </source>
</reference>
<dbReference type="AlphaFoldDB" id="A0A3M7SXZ8"/>